<dbReference type="Pfam" id="PF00266">
    <property type="entry name" value="Aminotran_5"/>
    <property type="match status" value="1"/>
</dbReference>
<comment type="function">
    <text evidence="1 11">Catalyzes the reversible conversion of 3-phosphohydroxypyruvate to phosphoserine and of 3-hydroxy-2-oxo-4-phosphonooxybutanoate to phosphohydroxythreonine.</text>
</comment>
<feature type="binding site" evidence="11">
    <location>
        <begin position="76"/>
        <end position="77"/>
    </location>
    <ligand>
        <name>pyridoxal 5'-phosphate</name>
        <dbReference type="ChEBI" id="CHEBI:597326"/>
    </ligand>
</feature>
<dbReference type="NCBIfam" id="NF003764">
    <property type="entry name" value="PRK05355.1"/>
    <property type="match status" value="1"/>
</dbReference>
<proteinExistence type="inferred from homology"/>
<evidence type="ECO:0000313" key="13">
    <source>
        <dbReference type="EMBL" id="MFB9753285.1"/>
    </source>
</evidence>
<dbReference type="InterPro" id="IPR022278">
    <property type="entry name" value="Pser_aminoTfrase"/>
</dbReference>
<comment type="pathway">
    <text evidence="2 11">Amino-acid biosynthesis; L-serine biosynthesis; L-serine from 3-phospho-D-glycerate: step 2/3.</text>
</comment>
<comment type="subunit">
    <text evidence="11">Homodimer.</text>
</comment>
<sequence>MYRIHNFSPGPAALPLEVLQQAQETFIEYGSSGMSVMEMSHRSGEVERLFVETSQLLLELLGLRSGYKVLFMGGGASMQFALIPMNFMTHDKAGHYILSGSFAEKAFLEARTIGDANVAASTKEKNWSSLPGIDEIRPGANSAYLHITTNNTIEGSQFHVLPDAGHIPLIGDMTSDLLGRSIDFTKFSMFYAAAQKNLGPAGVTVAVIREDLLERCAEQIPAIFKYSTYAQHGSLYNTPPVHSVFMMKLMLEWTKRQGGIKEMEERNSEKASLLYDAIDRSGGFYKGMIAESDRSKMNVTWRMLDDGLEKLFVQASERNGFEGLAGHRSVGGLRASAYNAVPVQACVELGAFLVDFQRRYG</sequence>
<protein>
    <recommendedName>
        <fullName evidence="11">Phosphoserine aminotransferase</fullName>
        <ecNumber evidence="11">2.6.1.52</ecNumber>
    </recommendedName>
    <alternativeName>
        <fullName evidence="11">Phosphohydroxythreonine aminotransferase</fullName>
        <shortName evidence="11">PSAT</shortName>
    </alternativeName>
</protein>
<dbReference type="PANTHER" id="PTHR43247">
    <property type="entry name" value="PHOSPHOSERINE AMINOTRANSFERASE"/>
    <property type="match status" value="1"/>
</dbReference>
<feature type="binding site" evidence="11">
    <location>
        <position position="102"/>
    </location>
    <ligand>
        <name>pyridoxal 5'-phosphate</name>
        <dbReference type="ChEBI" id="CHEBI:597326"/>
    </ligand>
</feature>
<feature type="binding site" evidence="11">
    <location>
        <position position="42"/>
    </location>
    <ligand>
        <name>L-glutamate</name>
        <dbReference type="ChEBI" id="CHEBI:29985"/>
    </ligand>
</feature>
<dbReference type="InterPro" id="IPR015421">
    <property type="entry name" value="PyrdxlP-dep_Trfase_major"/>
</dbReference>
<reference evidence="13 14" key="1">
    <citation type="submission" date="2024-09" db="EMBL/GenBank/DDBJ databases">
        <authorList>
            <person name="Sun Q."/>
            <person name="Mori K."/>
        </authorList>
    </citation>
    <scope>NUCLEOTIDE SEQUENCE [LARGE SCALE GENOMIC DNA]</scope>
    <source>
        <strain evidence="13 14">JCM 12520</strain>
    </source>
</reference>
<keyword evidence="5 11" id="KW-0028">Amino-acid biosynthesis</keyword>
<evidence type="ECO:0000256" key="9">
    <source>
        <dbReference type="ARBA" id="ARBA00047630"/>
    </source>
</evidence>
<comment type="similarity">
    <text evidence="3 11">Belongs to the class-V pyridoxal-phosphate-dependent aminotransferase family. SerC subfamily.</text>
</comment>
<comment type="catalytic activity">
    <reaction evidence="9 11">
        <text>4-(phosphooxy)-L-threonine + 2-oxoglutarate = (R)-3-hydroxy-2-oxo-4-phosphooxybutanoate + L-glutamate</text>
        <dbReference type="Rhea" id="RHEA:16573"/>
        <dbReference type="ChEBI" id="CHEBI:16810"/>
        <dbReference type="ChEBI" id="CHEBI:29985"/>
        <dbReference type="ChEBI" id="CHEBI:58452"/>
        <dbReference type="ChEBI" id="CHEBI:58538"/>
        <dbReference type="EC" id="2.6.1.52"/>
    </reaction>
</comment>
<evidence type="ECO:0000256" key="6">
    <source>
        <dbReference type="ARBA" id="ARBA00022679"/>
    </source>
</evidence>
<gene>
    <name evidence="11 13" type="primary">serC</name>
    <name evidence="13" type="ORF">ACFFNY_17100</name>
</gene>
<feature type="binding site" evidence="11">
    <location>
        <position position="195"/>
    </location>
    <ligand>
        <name>pyridoxal 5'-phosphate</name>
        <dbReference type="ChEBI" id="CHEBI:597326"/>
    </ligand>
</feature>
<dbReference type="Proteomes" id="UP001589619">
    <property type="component" value="Unassembled WGS sequence"/>
</dbReference>
<feature type="modified residue" description="N6-(pyridoxal phosphate)lysine" evidence="11">
    <location>
        <position position="196"/>
    </location>
</feature>
<feature type="domain" description="Aminotransferase class V" evidence="12">
    <location>
        <begin position="4"/>
        <end position="338"/>
    </location>
</feature>
<comment type="catalytic activity">
    <reaction evidence="10 11">
        <text>O-phospho-L-serine + 2-oxoglutarate = 3-phosphooxypyruvate + L-glutamate</text>
        <dbReference type="Rhea" id="RHEA:14329"/>
        <dbReference type="ChEBI" id="CHEBI:16810"/>
        <dbReference type="ChEBI" id="CHEBI:18110"/>
        <dbReference type="ChEBI" id="CHEBI:29985"/>
        <dbReference type="ChEBI" id="CHEBI:57524"/>
        <dbReference type="EC" id="2.6.1.52"/>
    </reaction>
</comment>
<evidence type="ECO:0000313" key="14">
    <source>
        <dbReference type="Proteomes" id="UP001589619"/>
    </source>
</evidence>
<name>A0ABV5VYA5_9BACL</name>
<dbReference type="Gene3D" id="3.90.1150.10">
    <property type="entry name" value="Aspartate Aminotransferase, domain 1"/>
    <property type="match status" value="1"/>
</dbReference>
<dbReference type="EMBL" id="JBHMAG010000012">
    <property type="protein sequence ID" value="MFB9753285.1"/>
    <property type="molecule type" value="Genomic_DNA"/>
</dbReference>
<keyword evidence="6 11" id="KW-0808">Transferase</keyword>
<evidence type="ECO:0000256" key="10">
    <source>
        <dbReference type="ARBA" id="ARBA00049007"/>
    </source>
</evidence>
<feature type="binding site" evidence="11">
    <location>
        <begin position="237"/>
        <end position="238"/>
    </location>
    <ligand>
        <name>pyridoxal 5'-phosphate</name>
        <dbReference type="ChEBI" id="CHEBI:597326"/>
    </ligand>
</feature>
<keyword evidence="7 11" id="KW-0663">Pyridoxal phosphate</keyword>
<comment type="subcellular location">
    <subcellularLocation>
        <location evidence="11">Cytoplasm</location>
    </subcellularLocation>
</comment>
<keyword evidence="4 11" id="KW-0032">Aminotransferase</keyword>
<evidence type="ECO:0000256" key="4">
    <source>
        <dbReference type="ARBA" id="ARBA00022576"/>
    </source>
</evidence>
<evidence type="ECO:0000256" key="7">
    <source>
        <dbReference type="ARBA" id="ARBA00022898"/>
    </source>
</evidence>
<dbReference type="InterPro" id="IPR000192">
    <property type="entry name" value="Aminotrans_V_dom"/>
</dbReference>
<feature type="binding site" evidence="11">
    <location>
        <position position="172"/>
    </location>
    <ligand>
        <name>pyridoxal 5'-phosphate</name>
        <dbReference type="ChEBI" id="CHEBI:597326"/>
    </ligand>
</feature>
<dbReference type="HAMAP" id="MF_00160">
    <property type="entry name" value="SerC_aminotrans_5"/>
    <property type="match status" value="1"/>
</dbReference>
<evidence type="ECO:0000256" key="3">
    <source>
        <dbReference type="ARBA" id="ARBA00006904"/>
    </source>
</evidence>
<dbReference type="PANTHER" id="PTHR43247:SF1">
    <property type="entry name" value="PHOSPHOSERINE AMINOTRANSFERASE"/>
    <property type="match status" value="1"/>
</dbReference>
<keyword evidence="8 11" id="KW-0718">Serine biosynthesis</keyword>
<evidence type="ECO:0000256" key="11">
    <source>
        <dbReference type="HAMAP-Rule" id="MF_00160"/>
    </source>
</evidence>
<dbReference type="EC" id="2.6.1.52" evidence="11"/>
<dbReference type="GO" id="GO:0004648">
    <property type="term" value="F:O-phospho-L-serine:2-oxoglutarate aminotransferase activity"/>
    <property type="evidence" value="ECO:0007669"/>
    <property type="project" value="UniProtKB-EC"/>
</dbReference>
<dbReference type="InterPro" id="IPR015424">
    <property type="entry name" value="PyrdxlP-dep_Trfase"/>
</dbReference>
<dbReference type="SUPFAM" id="SSF53383">
    <property type="entry name" value="PLP-dependent transferases"/>
    <property type="match status" value="1"/>
</dbReference>
<dbReference type="Gene3D" id="3.40.640.10">
    <property type="entry name" value="Type I PLP-dependent aspartate aminotransferase-like (Major domain)"/>
    <property type="match status" value="1"/>
</dbReference>
<evidence type="ECO:0000256" key="1">
    <source>
        <dbReference type="ARBA" id="ARBA00003483"/>
    </source>
</evidence>
<evidence type="ECO:0000256" key="8">
    <source>
        <dbReference type="ARBA" id="ARBA00023299"/>
    </source>
</evidence>
<accession>A0ABV5VYA5</accession>
<keyword evidence="14" id="KW-1185">Reference proteome</keyword>
<comment type="caution">
    <text evidence="11">Lacks conserved residue(s) required for the propagation of feature annotation.</text>
</comment>
<evidence type="ECO:0000259" key="12">
    <source>
        <dbReference type="Pfam" id="PF00266"/>
    </source>
</evidence>
<dbReference type="RefSeq" id="WP_344901833.1">
    <property type="nucleotide sequence ID" value="NZ_BAAAYO010000001.1"/>
</dbReference>
<comment type="caution">
    <text evidence="13">The sequence shown here is derived from an EMBL/GenBank/DDBJ whole genome shotgun (WGS) entry which is preliminary data.</text>
</comment>
<dbReference type="PIRSF" id="PIRSF000525">
    <property type="entry name" value="SerC"/>
    <property type="match status" value="1"/>
</dbReference>
<evidence type="ECO:0000256" key="2">
    <source>
        <dbReference type="ARBA" id="ARBA00005099"/>
    </source>
</evidence>
<organism evidence="13 14">
    <name type="scientific">Paenibacillus hodogayensis</name>
    <dbReference type="NCBI Taxonomy" id="279208"/>
    <lineage>
        <taxon>Bacteria</taxon>
        <taxon>Bacillati</taxon>
        <taxon>Bacillota</taxon>
        <taxon>Bacilli</taxon>
        <taxon>Bacillales</taxon>
        <taxon>Paenibacillaceae</taxon>
        <taxon>Paenibacillus</taxon>
    </lineage>
</organism>
<keyword evidence="11" id="KW-0963">Cytoplasm</keyword>
<comment type="cofactor">
    <cofactor evidence="11">
        <name>pyridoxal 5'-phosphate</name>
        <dbReference type="ChEBI" id="CHEBI:597326"/>
    </cofactor>
    <text evidence="11">Binds 1 pyridoxal phosphate per subunit.</text>
</comment>
<feature type="binding site" evidence="11">
    <location>
        <position position="152"/>
    </location>
    <ligand>
        <name>pyridoxal 5'-phosphate</name>
        <dbReference type="ChEBI" id="CHEBI:597326"/>
    </ligand>
</feature>
<evidence type="ECO:0000256" key="5">
    <source>
        <dbReference type="ARBA" id="ARBA00022605"/>
    </source>
</evidence>
<dbReference type="InterPro" id="IPR015422">
    <property type="entry name" value="PyrdxlP-dep_Trfase_small"/>
</dbReference>